<dbReference type="Proteomes" id="UP001586593">
    <property type="component" value="Unassembled WGS sequence"/>
</dbReference>
<evidence type="ECO:0000313" key="4">
    <source>
        <dbReference type="Proteomes" id="UP001586593"/>
    </source>
</evidence>
<reference evidence="3 4" key="1">
    <citation type="journal article" date="2024" name="Commun. Biol.">
        <title>Comparative genomic analysis of thermophilic fungi reveals convergent evolutionary adaptations and gene losses.</title>
        <authorList>
            <person name="Steindorff A.S."/>
            <person name="Aguilar-Pontes M.V."/>
            <person name="Robinson A.J."/>
            <person name="Andreopoulos B."/>
            <person name="LaButti K."/>
            <person name="Kuo A."/>
            <person name="Mondo S."/>
            <person name="Riley R."/>
            <person name="Otillar R."/>
            <person name="Haridas S."/>
            <person name="Lipzen A."/>
            <person name="Grimwood J."/>
            <person name="Schmutz J."/>
            <person name="Clum A."/>
            <person name="Reid I.D."/>
            <person name="Moisan M.C."/>
            <person name="Butler G."/>
            <person name="Nguyen T.T.M."/>
            <person name="Dewar K."/>
            <person name="Conant G."/>
            <person name="Drula E."/>
            <person name="Henrissat B."/>
            <person name="Hansel C."/>
            <person name="Singer S."/>
            <person name="Hutchinson M.I."/>
            <person name="de Vries R.P."/>
            <person name="Natvig D.O."/>
            <person name="Powell A.J."/>
            <person name="Tsang A."/>
            <person name="Grigoriev I.V."/>
        </authorList>
    </citation>
    <scope>NUCLEOTIDE SEQUENCE [LARGE SCALE GENOMIC DNA]</scope>
    <source>
        <strain evidence="3 4">ATCC 24622</strain>
    </source>
</reference>
<dbReference type="EMBL" id="JAZHXJ010001049">
    <property type="protein sequence ID" value="KAL1846178.1"/>
    <property type="molecule type" value="Genomic_DNA"/>
</dbReference>
<evidence type="ECO:0000256" key="2">
    <source>
        <dbReference type="SAM" id="Phobius"/>
    </source>
</evidence>
<feature type="compositionally biased region" description="Low complexity" evidence="1">
    <location>
        <begin position="92"/>
        <end position="111"/>
    </location>
</feature>
<evidence type="ECO:0000256" key="1">
    <source>
        <dbReference type="SAM" id="MobiDB-lite"/>
    </source>
</evidence>
<evidence type="ECO:0000313" key="3">
    <source>
        <dbReference type="EMBL" id="KAL1846178.1"/>
    </source>
</evidence>
<comment type="caution">
    <text evidence="3">The sequence shown here is derived from an EMBL/GenBank/DDBJ whole genome shotgun (WGS) entry which is preliminary data.</text>
</comment>
<feature type="transmembrane region" description="Helical" evidence="2">
    <location>
        <begin position="44"/>
        <end position="68"/>
    </location>
</feature>
<keyword evidence="2" id="KW-1133">Transmembrane helix</keyword>
<organism evidence="3 4">
    <name type="scientific">Phialemonium thermophilum</name>
    <dbReference type="NCBI Taxonomy" id="223376"/>
    <lineage>
        <taxon>Eukaryota</taxon>
        <taxon>Fungi</taxon>
        <taxon>Dikarya</taxon>
        <taxon>Ascomycota</taxon>
        <taxon>Pezizomycotina</taxon>
        <taxon>Sordariomycetes</taxon>
        <taxon>Sordariomycetidae</taxon>
        <taxon>Cephalothecales</taxon>
        <taxon>Cephalothecaceae</taxon>
        <taxon>Phialemonium</taxon>
    </lineage>
</organism>
<name>A0ABR3VVM2_9PEZI</name>
<gene>
    <name evidence="3" type="ORF">VTK73DRAFT_344</name>
</gene>
<protein>
    <submittedName>
        <fullName evidence="3">Uncharacterized protein</fullName>
    </submittedName>
</protein>
<sequence length="111" mass="12370">MSRLLSLVQTMRDLADSSAWYSKLAELHIIPRRYDYFVRLVSGFFITLACAAILPVVGLVVYDIVLYLCRHVSSSLRPARAPPLESRRRAAEPALAAAARRGRTPPTTTAR</sequence>
<keyword evidence="4" id="KW-1185">Reference proteome</keyword>
<feature type="region of interest" description="Disordered" evidence="1">
    <location>
        <begin position="76"/>
        <end position="111"/>
    </location>
</feature>
<proteinExistence type="predicted"/>
<keyword evidence="2" id="KW-0472">Membrane</keyword>
<keyword evidence="2" id="KW-0812">Transmembrane</keyword>
<accession>A0ABR3VVM2</accession>